<reference evidence="6 7" key="1">
    <citation type="submission" date="2015-12" db="EMBL/GenBank/DDBJ databases">
        <title>The genome of Folsomia candida.</title>
        <authorList>
            <person name="Faddeeva A."/>
            <person name="Derks M.F."/>
            <person name="Anvar Y."/>
            <person name="Smit S."/>
            <person name="Van Straalen N."/>
            <person name="Roelofs D."/>
        </authorList>
    </citation>
    <scope>NUCLEOTIDE SEQUENCE [LARGE SCALE GENOMIC DNA]</scope>
    <source>
        <strain evidence="6 7">VU population</strain>
        <tissue evidence="6">Whole body</tissue>
    </source>
</reference>
<feature type="domain" description="FZ" evidence="5">
    <location>
        <begin position="20"/>
        <end position="112"/>
    </location>
</feature>
<dbReference type="GO" id="GO:0017147">
    <property type="term" value="F:Wnt-protein binding"/>
    <property type="evidence" value="ECO:0007669"/>
    <property type="project" value="TreeGrafter"/>
</dbReference>
<feature type="disulfide bond" evidence="3">
    <location>
        <begin position="33"/>
        <end position="79"/>
    </location>
</feature>
<dbReference type="GO" id="GO:0042813">
    <property type="term" value="F:Wnt receptor activity"/>
    <property type="evidence" value="ECO:0007669"/>
    <property type="project" value="TreeGrafter"/>
</dbReference>
<proteinExistence type="predicted"/>
<keyword evidence="7" id="KW-1185">Reference proteome</keyword>
<keyword evidence="4" id="KW-0732">Signal</keyword>
<dbReference type="InterPro" id="IPR020067">
    <property type="entry name" value="Frizzled_dom"/>
</dbReference>
<comment type="caution">
    <text evidence="6">The sequence shown here is derived from an EMBL/GenBank/DDBJ whole genome shotgun (WGS) entry which is preliminary data.</text>
</comment>
<name>A0A226F1C6_FOLCA</name>
<evidence type="ECO:0000256" key="1">
    <source>
        <dbReference type="ARBA" id="ARBA00022473"/>
    </source>
</evidence>
<feature type="disulfide bond" evidence="3">
    <location>
        <begin position="70"/>
        <end position="108"/>
    </location>
</feature>
<dbReference type="AlphaFoldDB" id="A0A226F1C6"/>
<evidence type="ECO:0000256" key="2">
    <source>
        <dbReference type="ARBA" id="ARBA00023157"/>
    </source>
</evidence>
<dbReference type="GO" id="GO:0005886">
    <property type="term" value="C:plasma membrane"/>
    <property type="evidence" value="ECO:0007669"/>
    <property type="project" value="TreeGrafter"/>
</dbReference>
<feature type="signal peptide" evidence="4">
    <location>
        <begin position="1"/>
        <end position="16"/>
    </location>
</feature>
<dbReference type="SMART" id="SM00063">
    <property type="entry name" value="FRI"/>
    <property type="match status" value="1"/>
</dbReference>
<dbReference type="Proteomes" id="UP000198287">
    <property type="component" value="Unassembled WGS sequence"/>
</dbReference>
<feature type="chain" id="PRO_5013030997" evidence="4">
    <location>
        <begin position="17"/>
        <end position="120"/>
    </location>
</feature>
<comment type="caution">
    <text evidence="3">Lacks conserved residue(s) required for the propagation of feature annotation.</text>
</comment>
<dbReference type="SUPFAM" id="SSF63501">
    <property type="entry name" value="Frizzled cysteine-rich domain"/>
    <property type="match status" value="1"/>
</dbReference>
<evidence type="ECO:0000313" key="7">
    <source>
        <dbReference type="Proteomes" id="UP000198287"/>
    </source>
</evidence>
<organism evidence="6 7">
    <name type="scientific">Folsomia candida</name>
    <name type="common">Springtail</name>
    <dbReference type="NCBI Taxonomy" id="158441"/>
    <lineage>
        <taxon>Eukaryota</taxon>
        <taxon>Metazoa</taxon>
        <taxon>Ecdysozoa</taxon>
        <taxon>Arthropoda</taxon>
        <taxon>Hexapoda</taxon>
        <taxon>Collembola</taxon>
        <taxon>Entomobryomorpha</taxon>
        <taxon>Isotomoidea</taxon>
        <taxon>Isotomidae</taxon>
        <taxon>Proisotominae</taxon>
        <taxon>Folsomia</taxon>
    </lineage>
</organism>
<dbReference type="InterPro" id="IPR015526">
    <property type="entry name" value="Frizzled/SFRP"/>
</dbReference>
<dbReference type="Pfam" id="PF01392">
    <property type="entry name" value="Fz"/>
    <property type="match status" value="1"/>
</dbReference>
<dbReference type="Gene3D" id="1.10.2000.10">
    <property type="entry name" value="Frizzled cysteine-rich domain"/>
    <property type="match status" value="1"/>
</dbReference>
<protein>
    <submittedName>
        <fullName evidence="6">Frizzled-5</fullName>
    </submittedName>
</protein>
<evidence type="ECO:0000313" key="6">
    <source>
        <dbReference type="EMBL" id="OXA63579.1"/>
    </source>
</evidence>
<keyword evidence="1" id="KW-0217">Developmental protein</keyword>
<keyword evidence="2 3" id="KW-1015">Disulfide bond</keyword>
<accession>A0A226F1C6</accession>
<dbReference type="EMBL" id="LNIX01000001">
    <property type="protein sequence ID" value="OXA63579.1"/>
    <property type="molecule type" value="Genomic_DNA"/>
</dbReference>
<evidence type="ECO:0000256" key="3">
    <source>
        <dbReference type="PROSITE-ProRule" id="PRU00090"/>
    </source>
</evidence>
<dbReference type="OMA" id="CSKFPLG"/>
<dbReference type="PROSITE" id="PS50038">
    <property type="entry name" value="FZ"/>
    <property type="match status" value="1"/>
</dbReference>
<dbReference type="GO" id="GO:0035567">
    <property type="term" value="P:non-canonical Wnt signaling pathway"/>
    <property type="evidence" value="ECO:0007669"/>
    <property type="project" value="TreeGrafter"/>
</dbReference>
<evidence type="ECO:0000259" key="5">
    <source>
        <dbReference type="PROSITE" id="PS50038"/>
    </source>
</evidence>
<dbReference type="PANTHER" id="PTHR11309">
    <property type="entry name" value="FRIZZLED"/>
    <property type="match status" value="1"/>
</dbReference>
<gene>
    <name evidence="6" type="ORF">Fcan01_02265</name>
</gene>
<sequence>MLLLTTLLFIITMATGTPQLTAPKCQPITIPMCRNIGYNFTQMPNPFNHDSQEEAGLEVHQYWPLVEIRCSPDLKFFICSLYVPICMEDYKGSVPACKSVCERAREGCEPVMLVSMELIF</sequence>
<dbReference type="STRING" id="158441.A0A226F1C6"/>
<feature type="disulfide bond" evidence="3">
    <location>
        <begin position="25"/>
        <end position="86"/>
    </location>
</feature>
<evidence type="ECO:0000256" key="4">
    <source>
        <dbReference type="SAM" id="SignalP"/>
    </source>
</evidence>
<dbReference type="InterPro" id="IPR036790">
    <property type="entry name" value="Frizzled_dom_sf"/>
</dbReference>
<dbReference type="OrthoDB" id="10053709at2759"/>
<dbReference type="PANTHER" id="PTHR11309:SF126">
    <property type="entry name" value="FRIZZLED-2"/>
    <property type="match status" value="1"/>
</dbReference>
<dbReference type="GO" id="GO:0060070">
    <property type="term" value="P:canonical Wnt signaling pathway"/>
    <property type="evidence" value="ECO:0007669"/>
    <property type="project" value="TreeGrafter"/>
</dbReference>